<keyword evidence="1" id="KW-0812">Transmembrane</keyword>
<protein>
    <recommendedName>
        <fullName evidence="4">GST C-terminal domain-containing protein</fullName>
    </recommendedName>
</protein>
<dbReference type="CDD" id="cd00299">
    <property type="entry name" value="GST_C_family"/>
    <property type="match status" value="1"/>
</dbReference>
<keyword evidence="1" id="KW-0472">Membrane</keyword>
<accession>A0A1Y1XGT3</accession>
<evidence type="ECO:0000313" key="3">
    <source>
        <dbReference type="Proteomes" id="UP000193944"/>
    </source>
</evidence>
<dbReference type="Proteomes" id="UP000193944">
    <property type="component" value="Unassembled WGS sequence"/>
</dbReference>
<dbReference type="OrthoDB" id="9988732at2759"/>
<dbReference type="SUPFAM" id="SSF47616">
    <property type="entry name" value="GST C-terminal domain-like"/>
    <property type="match status" value="1"/>
</dbReference>
<sequence>MAINYDKWNKIDDYSSNEEDEETPLSYIKNSNSETVGKLITVPWDTSCEKVRWAMDLYSTKYIEYGYPYILHVWYIIDEYSEPPPTPQVTNVPILEFDNQVYKNGSTEIFTFLYSRALGSKLRIYSNPEALTHEKYFDENLAPAAQKIFYDMVLPSNQLCEDIIFKSIHLDTWRTLYRLIWPITRMNLKNIFGVKNKKIQEEAWDKVEEAFKYADDLLSKSDGEFLLGKTMTAADITFAAHAIPILCPNAEEHIWFNDNGIGIKCPSIKDLPDKLKSKVESYRMRPSGVYAMKMYKSRRGKSCGNKPSRYKKENSPFWAQEFALRRIVYGTFVFLVLLGWFFILSNPWYISLIAYIITSLLILQFIAKPLKKSQYGRRITRIMFYFFNNNGIENIKSHHHDENCQCNATKEHHHDHDENCQCNATKINEEESKKGK</sequence>
<organism evidence="2 3">
    <name type="scientific">Anaeromyces robustus</name>
    <dbReference type="NCBI Taxonomy" id="1754192"/>
    <lineage>
        <taxon>Eukaryota</taxon>
        <taxon>Fungi</taxon>
        <taxon>Fungi incertae sedis</taxon>
        <taxon>Chytridiomycota</taxon>
        <taxon>Chytridiomycota incertae sedis</taxon>
        <taxon>Neocallimastigomycetes</taxon>
        <taxon>Neocallimastigales</taxon>
        <taxon>Neocallimastigaceae</taxon>
        <taxon>Anaeromyces</taxon>
    </lineage>
</organism>
<evidence type="ECO:0000256" key="1">
    <source>
        <dbReference type="SAM" id="Phobius"/>
    </source>
</evidence>
<keyword evidence="1" id="KW-1133">Transmembrane helix</keyword>
<dbReference type="Gene3D" id="1.20.1050.10">
    <property type="match status" value="1"/>
</dbReference>
<evidence type="ECO:0000313" key="2">
    <source>
        <dbReference type="EMBL" id="ORX84969.1"/>
    </source>
</evidence>
<gene>
    <name evidence="2" type="ORF">BCR32DRAFT_276718</name>
</gene>
<dbReference type="EMBL" id="MCFG01000043">
    <property type="protein sequence ID" value="ORX84969.1"/>
    <property type="molecule type" value="Genomic_DNA"/>
</dbReference>
<feature type="transmembrane region" description="Helical" evidence="1">
    <location>
        <begin position="327"/>
        <end position="343"/>
    </location>
</feature>
<reference evidence="2 3" key="2">
    <citation type="submission" date="2016-08" db="EMBL/GenBank/DDBJ databases">
        <title>Pervasive Adenine N6-methylation of Active Genes in Fungi.</title>
        <authorList>
            <consortium name="DOE Joint Genome Institute"/>
            <person name="Mondo S.J."/>
            <person name="Dannebaum R.O."/>
            <person name="Kuo R.C."/>
            <person name="Labutti K."/>
            <person name="Haridas S."/>
            <person name="Kuo A."/>
            <person name="Salamov A."/>
            <person name="Ahrendt S.R."/>
            <person name="Lipzen A."/>
            <person name="Sullivan W."/>
            <person name="Andreopoulos W.B."/>
            <person name="Clum A."/>
            <person name="Lindquist E."/>
            <person name="Daum C."/>
            <person name="Ramamoorthy G.K."/>
            <person name="Gryganskyi A."/>
            <person name="Culley D."/>
            <person name="Magnuson J.K."/>
            <person name="James T.Y."/>
            <person name="O'Malley M.A."/>
            <person name="Stajich J.E."/>
            <person name="Spatafora J.W."/>
            <person name="Visel A."/>
            <person name="Grigoriev I.V."/>
        </authorList>
    </citation>
    <scope>NUCLEOTIDE SEQUENCE [LARGE SCALE GENOMIC DNA]</scope>
    <source>
        <strain evidence="2 3">S4</strain>
    </source>
</reference>
<comment type="caution">
    <text evidence="2">The sequence shown here is derived from an EMBL/GenBank/DDBJ whole genome shotgun (WGS) entry which is preliminary data.</text>
</comment>
<proteinExistence type="predicted"/>
<reference evidence="2 3" key="1">
    <citation type="submission" date="2016-08" db="EMBL/GenBank/DDBJ databases">
        <title>A Parts List for Fungal Cellulosomes Revealed by Comparative Genomics.</title>
        <authorList>
            <consortium name="DOE Joint Genome Institute"/>
            <person name="Haitjema C.H."/>
            <person name="Gilmore S.P."/>
            <person name="Henske J.K."/>
            <person name="Solomon K.V."/>
            <person name="De Groot R."/>
            <person name="Kuo A."/>
            <person name="Mondo S.J."/>
            <person name="Salamov A.A."/>
            <person name="Labutti K."/>
            <person name="Zhao Z."/>
            <person name="Chiniquy J."/>
            <person name="Barry K."/>
            <person name="Brewer H.M."/>
            <person name="Purvine S.O."/>
            <person name="Wright A.T."/>
            <person name="Boxma B."/>
            <person name="Van Alen T."/>
            <person name="Hackstein J.H."/>
            <person name="Baker S.E."/>
            <person name="Grigoriev I.V."/>
            <person name="O'Malley M.A."/>
        </authorList>
    </citation>
    <scope>NUCLEOTIDE SEQUENCE [LARGE SCALE GENOMIC DNA]</scope>
    <source>
        <strain evidence="2 3">S4</strain>
    </source>
</reference>
<feature type="transmembrane region" description="Helical" evidence="1">
    <location>
        <begin position="349"/>
        <end position="367"/>
    </location>
</feature>
<name>A0A1Y1XGT3_9FUNG</name>
<evidence type="ECO:0008006" key="4">
    <source>
        <dbReference type="Google" id="ProtNLM"/>
    </source>
</evidence>
<keyword evidence="3" id="KW-1185">Reference proteome</keyword>
<dbReference type="AlphaFoldDB" id="A0A1Y1XGT3"/>
<dbReference type="InterPro" id="IPR036282">
    <property type="entry name" value="Glutathione-S-Trfase_C_sf"/>
</dbReference>